<dbReference type="Pfam" id="PF02899">
    <property type="entry name" value="Phage_int_SAM_1"/>
    <property type="match status" value="1"/>
</dbReference>
<evidence type="ECO:0000313" key="9">
    <source>
        <dbReference type="Proteomes" id="UP000259173"/>
    </source>
</evidence>
<evidence type="ECO:0000256" key="1">
    <source>
        <dbReference type="ARBA" id="ARBA00022829"/>
    </source>
</evidence>
<gene>
    <name evidence="8" type="ORF">DCG65_09210</name>
</gene>
<dbReference type="EMBL" id="DMBR01000280">
    <property type="protein sequence ID" value="HAE94727.1"/>
    <property type="molecule type" value="Genomic_DNA"/>
</dbReference>
<dbReference type="InterPro" id="IPR050090">
    <property type="entry name" value="Tyrosine_recombinase_XerCD"/>
</dbReference>
<dbReference type="InterPro" id="IPR004107">
    <property type="entry name" value="Integrase_SAM-like_N"/>
</dbReference>
<evidence type="ECO:0000256" key="2">
    <source>
        <dbReference type="ARBA" id="ARBA00022908"/>
    </source>
</evidence>
<dbReference type="Proteomes" id="UP000259173">
    <property type="component" value="Unassembled WGS sequence"/>
</dbReference>
<dbReference type="GO" id="GO:0015074">
    <property type="term" value="P:DNA integration"/>
    <property type="evidence" value="ECO:0007669"/>
    <property type="project" value="UniProtKB-KW"/>
</dbReference>
<dbReference type="AlphaFoldDB" id="A0A3B9L1G4"/>
<protein>
    <submittedName>
        <fullName evidence="8">Integrase</fullName>
    </submittedName>
</protein>
<name>A0A3B9L1G4_9PROT</name>
<dbReference type="InterPro" id="IPR010998">
    <property type="entry name" value="Integrase_recombinase_N"/>
</dbReference>
<dbReference type="GO" id="GO:0006310">
    <property type="term" value="P:DNA recombination"/>
    <property type="evidence" value="ECO:0007669"/>
    <property type="project" value="UniProtKB-KW"/>
</dbReference>
<accession>A0A3B9L1G4</accession>
<sequence>MKPQGPSELGLSLSRFFREYLPSSRGMSQHTLRAYRDTIVLFLRFLCTQGGRRIEELTLDVFTSEQVSGFLMFLEQERHNSIATRNARLAALHTLARFLACDHPQHLAEFQRILGLPFKRGARQAPVDYLEPAEVKAILDQIDRSTALGQRDYALFALMFNTGARVQEILDLRRCDLRTEPPCQVRLHGKGGKIRVCPIWPQTAQLLVGLQRHSPVPDDPNAVVFVNRQGGKLTRFGVRYLLDKYVHASTAVIDSLRGKRLHPHSIRHTTAIALLHAGVDFATLSQWLGHTNLNTTMVYARVDLDLKRQALAQVFPEVLPTPSIGHLAIPSGDLVDWLKRL</sequence>
<feature type="domain" description="Core-binding (CB)" evidence="7">
    <location>
        <begin position="7"/>
        <end position="100"/>
    </location>
</feature>
<dbReference type="PANTHER" id="PTHR30349:SF81">
    <property type="entry name" value="TYROSINE RECOMBINASE XERC"/>
    <property type="match status" value="1"/>
</dbReference>
<dbReference type="PANTHER" id="PTHR30349">
    <property type="entry name" value="PHAGE INTEGRASE-RELATED"/>
    <property type="match status" value="1"/>
</dbReference>
<keyword evidence="3 5" id="KW-0238">DNA-binding</keyword>
<reference evidence="8 9" key="1">
    <citation type="journal article" date="2018" name="Nat. Biotechnol.">
        <title>A standardized bacterial taxonomy based on genome phylogeny substantially revises the tree of life.</title>
        <authorList>
            <person name="Parks D.H."/>
            <person name="Chuvochina M."/>
            <person name="Waite D.W."/>
            <person name="Rinke C."/>
            <person name="Skarshewski A."/>
            <person name="Chaumeil P.A."/>
            <person name="Hugenholtz P."/>
        </authorList>
    </citation>
    <scope>NUCLEOTIDE SEQUENCE [LARGE SCALE GENOMIC DNA]</scope>
    <source>
        <strain evidence="8">UBA8557</strain>
    </source>
</reference>
<organism evidence="8 9">
    <name type="scientific">Hyphomonas atlantica</name>
    <dbReference type="NCBI Taxonomy" id="1280948"/>
    <lineage>
        <taxon>Bacteria</taxon>
        <taxon>Pseudomonadati</taxon>
        <taxon>Pseudomonadota</taxon>
        <taxon>Alphaproteobacteria</taxon>
        <taxon>Hyphomonadales</taxon>
        <taxon>Hyphomonadaceae</taxon>
        <taxon>Hyphomonas</taxon>
    </lineage>
</organism>
<proteinExistence type="predicted"/>
<feature type="domain" description="Tyr recombinase" evidence="6">
    <location>
        <begin position="125"/>
        <end position="312"/>
    </location>
</feature>
<dbReference type="SUPFAM" id="SSF56349">
    <property type="entry name" value="DNA breaking-rejoining enzymes"/>
    <property type="match status" value="1"/>
</dbReference>
<dbReference type="Pfam" id="PF00589">
    <property type="entry name" value="Phage_integrase"/>
    <property type="match status" value="1"/>
</dbReference>
<keyword evidence="4" id="KW-0233">DNA recombination</keyword>
<keyword evidence="1" id="KW-0159">Chromosome partition</keyword>
<keyword evidence="2" id="KW-0229">DNA integration</keyword>
<dbReference type="InterPro" id="IPR044068">
    <property type="entry name" value="CB"/>
</dbReference>
<evidence type="ECO:0000259" key="6">
    <source>
        <dbReference type="PROSITE" id="PS51898"/>
    </source>
</evidence>
<evidence type="ECO:0000256" key="4">
    <source>
        <dbReference type="ARBA" id="ARBA00023172"/>
    </source>
</evidence>
<evidence type="ECO:0000256" key="3">
    <source>
        <dbReference type="ARBA" id="ARBA00023125"/>
    </source>
</evidence>
<dbReference type="Gene3D" id="1.10.443.10">
    <property type="entry name" value="Intergrase catalytic core"/>
    <property type="match status" value="1"/>
</dbReference>
<dbReference type="InterPro" id="IPR011010">
    <property type="entry name" value="DNA_brk_join_enz"/>
</dbReference>
<evidence type="ECO:0000259" key="7">
    <source>
        <dbReference type="PROSITE" id="PS51900"/>
    </source>
</evidence>
<dbReference type="GO" id="GO:0007059">
    <property type="term" value="P:chromosome segregation"/>
    <property type="evidence" value="ECO:0007669"/>
    <property type="project" value="UniProtKB-KW"/>
</dbReference>
<evidence type="ECO:0000313" key="8">
    <source>
        <dbReference type="EMBL" id="HAE94727.1"/>
    </source>
</evidence>
<dbReference type="InterPro" id="IPR002104">
    <property type="entry name" value="Integrase_catalytic"/>
</dbReference>
<dbReference type="PROSITE" id="PS51898">
    <property type="entry name" value="TYR_RECOMBINASE"/>
    <property type="match status" value="1"/>
</dbReference>
<dbReference type="SUPFAM" id="SSF47823">
    <property type="entry name" value="lambda integrase-like, N-terminal domain"/>
    <property type="match status" value="1"/>
</dbReference>
<comment type="caution">
    <text evidence="8">The sequence shown here is derived from an EMBL/GenBank/DDBJ whole genome shotgun (WGS) entry which is preliminary data.</text>
</comment>
<evidence type="ECO:0000256" key="5">
    <source>
        <dbReference type="PROSITE-ProRule" id="PRU01248"/>
    </source>
</evidence>
<dbReference type="PROSITE" id="PS51900">
    <property type="entry name" value="CB"/>
    <property type="match status" value="1"/>
</dbReference>
<dbReference type="GO" id="GO:0003677">
    <property type="term" value="F:DNA binding"/>
    <property type="evidence" value="ECO:0007669"/>
    <property type="project" value="UniProtKB-UniRule"/>
</dbReference>
<dbReference type="Gene3D" id="1.10.150.130">
    <property type="match status" value="1"/>
</dbReference>
<dbReference type="InterPro" id="IPR013762">
    <property type="entry name" value="Integrase-like_cat_sf"/>
</dbReference>